<evidence type="ECO:0000256" key="7">
    <source>
        <dbReference type="ARBA" id="ARBA00022741"/>
    </source>
</evidence>
<feature type="binding site" evidence="16">
    <location>
        <begin position="353"/>
        <end position="356"/>
    </location>
    <ligand>
        <name>ATP</name>
        <dbReference type="ChEBI" id="CHEBI:30616"/>
    </ligand>
</feature>
<dbReference type="GO" id="GO:0006434">
    <property type="term" value="P:seryl-tRNA aminoacylation"/>
    <property type="evidence" value="ECO:0007669"/>
    <property type="project" value="UniProtKB-UniRule"/>
</dbReference>
<dbReference type="Pfam" id="PF00587">
    <property type="entry name" value="tRNA-synt_2b"/>
    <property type="match status" value="1"/>
</dbReference>
<evidence type="ECO:0000256" key="1">
    <source>
        <dbReference type="ARBA" id="ARBA00004496"/>
    </source>
</evidence>
<feature type="binding site" evidence="15">
    <location>
        <position position="386"/>
    </location>
    <ligand>
        <name>L-serine</name>
        <dbReference type="ChEBI" id="CHEBI:33384"/>
    </ligand>
</feature>
<dbReference type="GO" id="GO:0005524">
    <property type="term" value="F:ATP binding"/>
    <property type="evidence" value="ECO:0007669"/>
    <property type="project" value="UniProtKB-KW"/>
</dbReference>
<keyword evidence="8 16" id="KW-0067">ATP-binding</keyword>
<keyword evidence="9" id="KW-0648">Protein biosynthesis</keyword>
<evidence type="ECO:0000313" key="20">
    <source>
        <dbReference type="Proteomes" id="UP000753961"/>
    </source>
</evidence>
<sequence length="427" mass="48154">MVEVHILRQDKDLAVRGLLKRGITDASDQIDQIVALDDRRKDLQTQKDELLHQVNEKSREIGNLYKSGRGSEANLLKTQVGEYKTEITRLEASMDTTMETLEKALLSLPNIPHESVPAGQDETANEVVDTHGTIPDTDSQDLRPHWELMEEYDLVDLAMGAKVTGSGFPVYKGQGARLQRALIQYFLDRAVDAGCMEVIPPFMVNADSAMGTGQLPDKDGQMYYVEKDDLYLIPTSEVPVTNMFRGDILGLDQLPKRLTAYSPCFRREAGSYGADVKGLNRVHQFDKVEMVVIAHPHTSYDMLDWMVNHTRSILEELELPYRILRLCGGDLGFTAALTYDFEVYSVAQKRWLEVSSVSNFETYQSNRLKLRYRDENGKTRLLHTLNGSVLALPRIVAALLEKYQTADGIEIPDILKTYTGFDCIKKG</sequence>
<evidence type="ECO:0000256" key="10">
    <source>
        <dbReference type="ARBA" id="ARBA00023146"/>
    </source>
</evidence>
<comment type="catalytic activity">
    <reaction evidence="12">
        <text>tRNA(Sec) + L-serine + ATP = L-seryl-tRNA(Sec) + AMP + diphosphate + H(+)</text>
        <dbReference type="Rhea" id="RHEA:42580"/>
        <dbReference type="Rhea" id="RHEA-COMP:9742"/>
        <dbReference type="Rhea" id="RHEA-COMP:10128"/>
        <dbReference type="ChEBI" id="CHEBI:15378"/>
        <dbReference type="ChEBI" id="CHEBI:30616"/>
        <dbReference type="ChEBI" id="CHEBI:33019"/>
        <dbReference type="ChEBI" id="CHEBI:33384"/>
        <dbReference type="ChEBI" id="CHEBI:78442"/>
        <dbReference type="ChEBI" id="CHEBI:78533"/>
        <dbReference type="ChEBI" id="CHEBI:456215"/>
        <dbReference type="EC" id="6.1.1.11"/>
    </reaction>
</comment>
<evidence type="ECO:0000256" key="9">
    <source>
        <dbReference type="ARBA" id="ARBA00022917"/>
    </source>
</evidence>
<evidence type="ECO:0000256" key="14">
    <source>
        <dbReference type="NCBIfam" id="TIGR00414"/>
    </source>
</evidence>
<keyword evidence="20" id="KW-1185">Reference proteome</keyword>
<dbReference type="Gene3D" id="1.10.287.40">
    <property type="entry name" value="Serine-tRNA synthetase, tRNA binding domain"/>
    <property type="match status" value="1"/>
</dbReference>
<accession>A0A953HPM8</accession>
<dbReference type="Gene3D" id="3.30.930.10">
    <property type="entry name" value="Bira Bifunctional Protein, Domain 2"/>
    <property type="match status" value="1"/>
</dbReference>
<comment type="caution">
    <text evidence="19">The sequence shown here is derived from an EMBL/GenBank/DDBJ whole genome shotgun (WGS) entry which is preliminary data.</text>
</comment>
<dbReference type="InterPro" id="IPR042103">
    <property type="entry name" value="SerRS_1_N_sf"/>
</dbReference>
<keyword evidence="5" id="KW-0963">Cytoplasm</keyword>
<dbReference type="GO" id="GO:0005737">
    <property type="term" value="C:cytoplasm"/>
    <property type="evidence" value="ECO:0007669"/>
    <property type="project" value="UniProtKB-SubCell"/>
</dbReference>
<keyword evidence="7" id="KW-0547">Nucleotide-binding</keyword>
<keyword evidence="6 19" id="KW-0436">Ligase</keyword>
<dbReference type="InterPro" id="IPR015866">
    <property type="entry name" value="Ser-tRNA-synth_1_N"/>
</dbReference>
<evidence type="ECO:0000313" key="19">
    <source>
        <dbReference type="EMBL" id="MBY5959467.1"/>
    </source>
</evidence>
<feature type="binding site" evidence="15">
    <location>
        <position position="289"/>
    </location>
    <ligand>
        <name>L-serine</name>
        <dbReference type="ChEBI" id="CHEBI:33384"/>
    </ligand>
</feature>
<dbReference type="PRINTS" id="PR00981">
    <property type="entry name" value="TRNASYNTHSER"/>
</dbReference>
<dbReference type="CDD" id="cd00770">
    <property type="entry name" value="SerRS_core"/>
    <property type="match status" value="1"/>
</dbReference>
<evidence type="ECO:0000256" key="3">
    <source>
        <dbReference type="ARBA" id="ARBA00010728"/>
    </source>
</evidence>
<comment type="catalytic activity">
    <reaction evidence="13">
        <text>tRNA(Ser) + L-serine + ATP = L-seryl-tRNA(Ser) + AMP + diphosphate + H(+)</text>
        <dbReference type="Rhea" id="RHEA:12292"/>
        <dbReference type="Rhea" id="RHEA-COMP:9669"/>
        <dbReference type="Rhea" id="RHEA-COMP:9703"/>
        <dbReference type="ChEBI" id="CHEBI:15378"/>
        <dbReference type="ChEBI" id="CHEBI:30616"/>
        <dbReference type="ChEBI" id="CHEBI:33019"/>
        <dbReference type="ChEBI" id="CHEBI:33384"/>
        <dbReference type="ChEBI" id="CHEBI:78442"/>
        <dbReference type="ChEBI" id="CHEBI:78533"/>
        <dbReference type="ChEBI" id="CHEBI:456215"/>
        <dbReference type="EC" id="6.1.1.11"/>
    </reaction>
</comment>
<evidence type="ECO:0000256" key="6">
    <source>
        <dbReference type="ARBA" id="ARBA00022598"/>
    </source>
</evidence>
<reference evidence="19" key="1">
    <citation type="submission" date="2021-06" db="EMBL/GenBank/DDBJ databases">
        <title>44 bacteria genomes isolated from Dapeng, Shenzhen.</title>
        <authorList>
            <person name="Zheng W."/>
            <person name="Yu S."/>
            <person name="Huang Y."/>
        </authorList>
    </citation>
    <scope>NUCLEOTIDE SEQUENCE</scope>
    <source>
        <strain evidence="19">DP5N28-2</strain>
    </source>
</reference>
<dbReference type="InterPro" id="IPR002314">
    <property type="entry name" value="aa-tRNA-synt_IIb"/>
</dbReference>
<dbReference type="SUPFAM" id="SSF55681">
    <property type="entry name" value="Class II aaRS and biotin synthetases"/>
    <property type="match status" value="1"/>
</dbReference>
<dbReference type="EMBL" id="JAHVHU010000014">
    <property type="protein sequence ID" value="MBY5959467.1"/>
    <property type="molecule type" value="Genomic_DNA"/>
</dbReference>
<feature type="binding site" evidence="15">
    <location>
        <position position="235"/>
    </location>
    <ligand>
        <name>L-serine</name>
        <dbReference type="ChEBI" id="CHEBI:33384"/>
    </ligand>
</feature>
<protein>
    <recommendedName>
        <fullName evidence="11 14">Serine--tRNA ligase</fullName>
        <ecNumber evidence="4 14">6.1.1.11</ecNumber>
    </recommendedName>
</protein>
<evidence type="ECO:0000256" key="15">
    <source>
        <dbReference type="PIRSR" id="PIRSR001529-1"/>
    </source>
</evidence>
<evidence type="ECO:0000256" key="2">
    <source>
        <dbReference type="ARBA" id="ARBA00005045"/>
    </source>
</evidence>
<dbReference type="AlphaFoldDB" id="A0A953HPM8"/>
<feature type="coiled-coil region" evidence="17">
    <location>
        <begin position="33"/>
        <end position="60"/>
    </location>
</feature>
<feature type="binding site" evidence="16">
    <location>
        <begin position="266"/>
        <end position="268"/>
    </location>
    <ligand>
        <name>ATP</name>
        <dbReference type="ChEBI" id="CHEBI:30616"/>
    </ligand>
</feature>
<evidence type="ECO:0000256" key="5">
    <source>
        <dbReference type="ARBA" id="ARBA00022490"/>
    </source>
</evidence>
<dbReference type="NCBIfam" id="TIGR00414">
    <property type="entry name" value="serS"/>
    <property type="match status" value="1"/>
</dbReference>
<proteinExistence type="inferred from homology"/>
<keyword evidence="17" id="KW-0175">Coiled coil</keyword>
<dbReference type="SUPFAM" id="SSF46589">
    <property type="entry name" value="tRNA-binding arm"/>
    <property type="match status" value="1"/>
</dbReference>
<evidence type="ECO:0000256" key="16">
    <source>
        <dbReference type="PIRSR" id="PIRSR001529-2"/>
    </source>
</evidence>
<evidence type="ECO:0000256" key="8">
    <source>
        <dbReference type="ARBA" id="ARBA00022840"/>
    </source>
</evidence>
<evidence type="ECO:0000259" key="18">
    <source>
        <dbReference type="PROSITE" id="PS50862"/>
    </source>
</evidence>
<keyword evidence="10" id="KW-0030">Aminoacyl-tRNA synthetase</keyword>
<dbReference type="EC" id="6.1.1.11" evidence="4 14"/>
<dbReference type="Pfam" id="PF02403">
    <property type="entry name" value="Seryl_tRNA_N"/>
    <property type="match status" value="1"/>
</dbReference>
<dbReference type="PIRSF" id="PIRSF001529">
    <property type="entry name" value="Ser-tRNA-synth_IIa"/>
    <property type="match status" value="1"/>
</dbReference>
<dbReference type="PANTHER" id="PTHR43697">
    <property type="entry name" value="SERYL-TRNA SYNTHETASE"/>
    <property type="match status" value="1"/>
</dbReference>
<evidence type="ECO:0000256" key="11">
    <source>
        <dbReference type="ARBA" id="ARBA00039158"/>
    </source>
</evidence>
<dbReference type="Proteomes" id="UP000753961">
    <property type="component" value="Unassembled WGS sequence"/>
</dbReference>
<dbReference type="GO" id="GO:0004828">
    <property type="term" value="F:serine-tRNA ligase activity"/>
    <property type="evidence" value="ECO:0007669"/>
    <property type="project" value="UniProtKB-UniRule"/>
</dbReference>
<feature type="binding site" evidence="16">
    <location>
        <begin position="282"/>
        <end position="285"/>
    </location>
    <ligand>
        <name>ATP</name>
        <dbReference type="ChEBI" id="CHEBI:30616"/>
    </ligand>
</feature>
<dbReference type="InterPro" id="IPR006195">
    <property type="entry name" value="aa-tRNA-synth_II"/>
</dbReference>
<dbReference type="InterPro" id="IPR002317">
    <property type="entry name" value="Ser-tRNA-ligase_type_1"/>
</dbReference>
<dbReference type="RefSeq" id="WP_222581004.1">
    <property type="nucleotide sequence ID" value="NZ_JAHVHU010000014.1"/>
</dbReference>
<feature type="binding site" evidence="15">
    <location>
        <position position="266"/>
    </location>
    <ligand>
        <name>L-serine</name>
        <dbReference type="ChEBI" id="CHEBI:33384"/>
    </ligand>
</feature>
<dbReference type="InterPro" id="IPR010978">
    <property type="entry name" value="tRNA-bd_arm"/>
</dbReference>
<dbReference type="PROSITE" id="PS50862">
    <property type="entry name" value="AA_TRNA_LIGASE_II"/>
    <property type="match status" value="1"/>
</dbReference>
<gene>
    <name evidence="19" type="primary">serS</name>
    <name evidence="19" type="ORF">KUV50_15050</name>
</gene>
<evidence type="ECO:0000256" key="17">
    <source>
        <dbReference type="SAM" id="Coils"/>
    </source>
</evidence>
<dbReference type="InterPro" id="IPR045864">
    <property type="entry name" value="aa-tRNA-synth_II/BPL/LPL"/>
</dbReference>
<organism evidence="19 20">
    <name type="scientific">Membranihabitans marinus</name>
    <dbReference type="NCBI Taxonomy" id="1227546"/>
    <lineage>
        <taxon>Bacteria</taxon>
        <taxon>Pseudomonadati</taxon>
        <taxon>Bacteroidota</taxon>
        <taxon>Saprospiria</taxon>
        <taxon>Saprospirales</taxon>
        <taxon>Saprospiraceae</taxon>
        <taxon>Membranihabitans</taxon>
    </lineage>
</organism>
<evidence type="ECO:0000256" key="4">
    <source>
        <dbReference type="ARBA" id="ARBA00012840"/>
    </source>
</evidence>
<name>A0A953HPM8_9BACT</name>
<feature type="domain" description="Aminoacyl-transfer RNA synthetases class-II family profile" evidence="18">
    <location>
        <begin position="177"/>
        <end position="412"/>
    </location>
</feature>
<evidence type="ECO:0000256" key="13">
    <source>
        <dbReference type="ARBA" id="ARBA00048823"/>
    </source>
</evidence>
<dbReference type="InterPro" id="IPR033729">
    <property type="entry name" value="SerRS_core"/>
</dbReference>
<dbReference type="PANTHER" id="PTHR43697:SF1">
    <property type="entry name" value="SERINE--TRNA LIGASE"/>
    <property type="match status" value="1"/>
</dbReference>
<comment type="pathway">
    <text evidence="2">Aminoacyl-tRNA biosynthesis; selenocysteinyl-tRNA(Sec) biosynthesis; L-seryl-tRNA(Sec) from L-serine and tRNA(Sec): step 1/1.</text>
</comment>
<evidence type="ECO:0000256" key="12">
    <source>
        <dbReference type="ARBA" id="ARBA00047929"/>
    </source>
</evidence>
<comment type="similarity">
    <text evidence="3">Belongs to the class-II aminoacyl-tRNA synthetase family. Type-1 seryl-tRNA synthetase subfamily.</text>
</comment>
<comment type="subcellular location">
    <subcellularLocation>
        <location evidence="1">Cytoplasm</location>
    </subcellularLocation>
</comment>